<feature type="compositionally biased region" description="Polar residues" evidence="1">
    <location>
        <begin position="338"/>
        <end position="348"/>
    </location>
</feature>
<name>A0A1I8FQZ9_9PLAT</name>
<dbReference type="InterPro" id="IPR034078">
    <property type="entry name" value="NFX1_fam"/>
</dbReference>
<accession>A0A1I8FQZ9</accession>
<evidence type="ECO:0000256" key="1">
    <source>
        <dbReference type="SAM" id="MobiDB-lite"/>
    </source>
</evidence>
<evidence type="ECO:0000313" key="2">
    <source>
        <dbReference type="Proteomes" id="UP000095280"/>
    </source>
</evidence>
<feature type="region of interest" description="Disordered" evidence="1">
    <location>
        <begin position="337"/>
        <end position="382"/>
    </location>
</feature>
<dbReference type="GO" id="GO:0000122">
    <property type="term" value="P:negative regulation of transcription by RNA polymerase II"/>
    <property type="evidence" value="ECO:0007669"/>
    <property type="project" value="TreeGrafter"/>
</dbReference>
<dbReference type="PANTHER" id="PTHR12360">
    <property type="entry name" value="NUCLEAR TRANSCRIPTION FACTOR, X-BOX BINDING 1 NFX1"/>
    <property type="match status" value="1"/>
</dbReference>
<dbReference type="WBParaSite" id="maker-unitig_44185-snap-gene-0.1-mRNA-1">
    <property type="protein sequence ID" value="maker-unitig_44185-snap-gene-0.1-mRNA-1"/>
    <property type="gene ID" value="maker-unitig_44185-snap-gene-0.1"/>
</dbReference>
<dbReference type="PANTHER" id="PTHR12360:SF12">
    <property type="entry name" value="TRANSCRIPTIONAL REPRESSOR NF-X1"/>
    <property type="match status" value="1"/>
</dbReference>
<dbReference type="GO" id="GO:0000977">
    <property type="term" value="F:RNA polymerase II transcription regulatory region sequence-specific DNA binding"/>
    <property type="evidence" value="ECO:0007669"/>
    <property type="project" value="TreeGrafter"/>
</dbReference>
<evidence type="ECO:0000313" key="3">
    <source>
        <dbReference type="WBParaSite" id="maker-unitig_44185-snap-gene-0.1-mRNA-1"/>
    </source>
</evidence>
<sequence>MRRALHPAGPSVSARPAQSRCYADSTSCARSRATWAAARRCPRILLSPVSCLCGAQAISLPCPAVPGRPTAASSVRMQRPCGHPSLHELPPGWRALPALRLPDLQAVPMRPLSAPERYPATRPPSAAASSAAARCPAATAAPCCATPATARPPPRGSSSRPAKQPCRQARQDCGHPCMLPCHPSGAMQAAAAMPGAVTLRCPCSRRIQECRATSPLRWRNAGLHLTVGSGRRDDLQPHLISFTDTSNARLIASCRPAAAFSADAQSATLEKRNRQLAEALGVENRLQRRRRQRRLAAAPVNLAPVYARTLLDLWKAYPSFAVMVESRLDETCSAVVSGRSQSRSTQFPAPNRDGQKVTGAGSDASRTVTVTRSAAGPACRTGSCRPRPQRLFGIGGLQQQSGQHRLLPRAVPVVELRAGGHGQQLPADTLGRVATAYSRLPDQMDSMELGGSGGGCRQLSNSD</sequence>
<protein>
    <submittedName>
        <fullName evidence="3">BZIP domain-containing protein</fullName>
    </submittedName>
</protein>
<feature type="region of interest" description="Disordered" evidence="1">
    <location>
        <begin position="146"/>
        <end position="167"/>
    </location>
</feature>
<feature type="region of interest" description="Disordered" evidence="1">
    <location>
        <begin position="444"/>
        <end position="463"/>
    </location>
</feature>
<dbReference type="AlphaFoldDB" id="A0A1I8FQZ9"/>
<dbReference type="GO" id="GO:0005634">
    <property type="term" value="C:nucleus"/>
    <property type="evidence" value="ECO:0007669"/>
    <property type="project" value="TreeGrafter"/>
</dbReference>
<proteinExistence type="predicted"/>
<keyword evidence="2" id="KW-1185">Reference proteome</keyword>
<reference evidence="3" key="1">
    <citation type="submission" date="2016-11" db="UniProtKB">
        <authorList>
            <consortium name="WormBaseParasite"/>
        </authorList>
    </citation>
    <scope>IDENTIFICATION</scope>
</reference>
<organism evidence="2 3">
    <name type="scientific">Macrostomum lignano</name>
    <dbReference type="NCBI Taxonomy" id="282301"/>
    <lineage>
        <taxon>Eukaryota</taxon>
        <taxon>Metazoa</taxon>
        <taxon>Spiralia</taxon>
        <taxon>Lophotrochozoa</taxon>
        <taxon>Platyhelminthes</taxon>
        <taxon>Rhabditophora</taxon>
        <taxon>Macrostomorpha</taxon>
        <taxon>Macrostomida</taxon>
        <taxon>Macrostomidae</taxon>
        <taxon>Macrostomum</taxon>
    </lineage>
</organism>
<dbReference type="Proteomes" id="UP000095280">
    <property type="component" value="Unplaced"/>
</dbReference>
<dbReference type="GO" id="GO:0000981">
    <property type="term" value="F:DNA-binding transcription factor activity, RNA polymerase II-specific"/>
    <property type="evidence" value="ECO:0007669"/>
    <property type="project" value="TreeGrafter"/>
</dbReference>